<gene>
    <name evidence="2" type="ordered locus">Rleg2_1130</name>
</gene>
<organism evidence="2 3">
    <name type="scientific">Rhizobium leguminosarum bv. trifolii (strain WSM2304)</name>
    <dbReference type="NCBI Taxonomy" id="395492"/>
    <lineage>
        <taxon>Bacteria</taxon>
        <taxon>Pseudomonadati</taxon>
        <taxon>Pseudomonadota</taxon>
        <taxon>Alphaproteobacteria</taxon>
        <taxon>Hyphomicrobiales</taxon>
        <taxon>Rhizobiaceae</taxon>
        <taxon>Rhizobium/Agrobacterium group</taxon>
        <taxon>Rhizobium</taxon>
    </lineage>
</organism>
<dbReference type="EMBL" id="CP001191">
    <property type="protein sequence ID" value="ACI54424.1"/>
    <property type="molecule type" value="Genomic_DNA"/>
</dbReference>
<reference evidence="2 3" key="1">
    <citation type="journal article" date="2010" name="Stand. Genomic Sci.">
        <title>Complete genome sequence of Rhizobium leguminosarum bv trifolii strain WSM2304, an effective microsymbiont of the South American clover Trifolium polymorphum.</title>
        <authorList>
            <person name="Reeve W."/>
            <person name="O'Hara G."/>
            <person name="Chain P."/>
            <person name="Ardley J."/>
            <person name="Brau L."/>
            <person name="Nandesena K."/>
            <person name="Tiwari R."/>
            <person name="Malfatti S."/>
            <person name="Kiss H."/>
            <person name="Lapidus A."/>
            <person name="Copeland A."/>
            <person name="Nolan M."/>
            <person name="Land M."/>
            <person name="Ivanova N."/>
            <person name="Mavromatis K."/>
            <person name="Markowitz V."/>
            <person name="Kyrpides N."/>
            <person name="Melino V."/>
            <person name="Denton M."/>
            <person name="Yates R."/>
            <person name="Howieson J."/>
        </authorList>
    </citation>
    <scope>NUCLEOTIDE SEQUENCE [LARGE SCALE GENOMIC DNA]</scope>
    <source>
        <strain evidence="2 3">WSM2304</strain>
    </source>
</reference>
<evidence type="ECO:0000313" key="3">
    <source>
        <dbReference type="Proteomes" id="UP000008330"/>
    </source>
</evidence>
<accession>A0ABF7QKD1</accession>
<dbReference type="KEGG" id="rlt:Rleg2_1130"/>
<name>A0ABF7QKD1_RHILW</name>
<feature type="compositionally biased region" description="Basic and acidic residues" evidence="1">
    <location>
        <begin position="61"/>
        <end position="76"/>
    </location>
</feature>
<dbReference type="RefSeq" id="WP_012557226.1">
    <property type="nucleotide sequence ID" value="NC_011369.1"/>
</dbReference>
<dbReference type="AlphaFoldDB" id="A0ABF7QKD1"/>
<keyword evidence="3" id="KW-1185">Reference proteome</keyword>
<dbReference type="Proteomes" id="UP000008330">
    <property type="component" value="Chromosome"/>
</dbReference>
<proteinExistence type="predicted"/>
<feature type="region of interest" description="Disordered" evidence="1">
    <location>
        <begin position="53"/>
        <end position="76"/>
    </location>
</feature>
<sequence length="76" mass="9001">MNAEEKKLKVRDDWMALEDEWMEAHIKARGLREKADKAKWRFAETLYDEMHAKALQEQQEESPHGIDTRTETADRG</sequence>
<evidence type="ECO:0000256" key="1">
    <source>
        <dbReference type="SAM" id="MobiDB-lite"/>
    </source>
</evidence>
<protein>
    <submittedName>
        <fullName evidence="2">Uncharacterized protein</fullName>
    </submittedName>
</protein>
<evidence type="ECO:0000313" key="2">
    <source>
        <dbReference type="EMBL" id="ACI54424.1"/>
    </source>
</evidence>